<dbReference type="SMART" id="SM00342">
    <property type="entry name" value="HTH_ARAC"/>
    <property type="match status" value="1"/>
</dbReference>
<evidence type="ECO:0000256" key="1">
    <source>
        <dbReference type="ARBA" id="ARBA00023015"/>
    </source>
</evidence>
<dbReference type="RefSeq" id="WP_347924296.1">
    <property type="nucleotide sequence ID" value="NZ_CP157199.1"/>
</dbReference>
<keyword evidence="3" id="KW-0804">Transcription</keyword>
<dbReference type="PROSITE" id="PS01124">
    <property type="entry name" value="HTH_ARAC_FAMILY_2"/>
    <property type="match status" value="1"/>
</dbReference>
<proteinExistence type="predicted"/>
<dbReference type="InterPro" id="IPR018062">
    <property type="entry name" value="HTH_AraC-typ_CS"/>
</dbReference>
<keyword evidence="4" id="KW-0812">Transmembrane</keyword>
<keyword evidence="4" id="KW-0472">Membrane</keyword>
<dbReference type="EMBL" id="CP157199">
    <property type="protein sequence ID" value="XBG61621.1"/>
    <property type="molecule type" value="Genomic_DNA"/>
</dbReference>
<feature type="transmembrane region" description="Helical" evidence="4">
    <location>
        <begin position="6"/>
        <end position="22"/>
    </location>
</feature>
<dbReference type="PANTHER" id="PTHR43280">
    <property type="entry name" value="ARAC-FAMILY TRANSCRIPTIONAL REGULATOR"/>
    <property type="match status" value="1"/>
</dbReference>
<dbReference type="PROSITE" id="PS00041">
    <property type="entry name" value="HTH_ARAC_FAMILY_1"/>
    <property type="match status" value="1"/>
</dbReference>
<feature type="transmembrane region" description="Helical" evidence="4">
    <location>
        <begin position="142"/>
        <end position="158"/>
    </location>
</feature>
<feature type="transmembrane region" description="Helical" evidence="4">
    <location>
        <begin position="90"/>
        <end position="109"/>
    </location>
</feature>
<feature type="transmembrane region" description="Helical" evidence="4">
    <location>
        <begin position="31"/>
        <end position="47"/>
    </location>
</feature>
<accession>A0AAU7BU63</accession>
<evidence type="ECO:0000256" key="2">
    <source>
        <dbReference type="ARBA" id="ARBA00023125"/>
    </source>
</evidence>
<organism evidence="6">
    <name type="scientific">Pontimicrobium sp. SW4</name>
    <dbReference type="NCBI Taxonomy" id="3153519"/>
    <lineage>
        <taxon>Bacteria</taxon>
        <taxon>Pseudomonadati</taxon>
        <taxon>Bacteroidota</taxon>
        <taxon>Flavobacteriia</taxon>
        <taxon>Flavobacteriales</taxon>
        <taxon>Flavobacteriaceae</taxon>
        <taxon>Pontimicrobium</taxon>
    </lineage>
</organism>
<dbReference type="InterPro" id="IPR018060">
    <property type="entry name" value="HTH_AraC"/>
</dbReference>
<dbReference type="GO" id="GO:0043565">
    <property type="term" value="F:sequence-specific DNA binding"/>
    <property type="evidence" value="ECO:0007669"/>
    <property type="project" value="InterPro"/>
</dbReference>
<dbReference type="AlphaFoldDB" id="A0AAU7BU63"/>
<reference evidence="6" key="1">
    <citation type="submission" date="2024-05" db="EMBL/GenBank/DDBJ databases">
        <title>Pontimicrobium maritimus sp. nov., isolated form sea water.</title>
        <authorList>
            <person name="Muhammad N."/>
            <person name="Vuong T.Q."/>
            <person name="Han H.L."/>
            <person name="Kim S.-G."/>
        </authorList>
    </citation>
    <scope>NUCLEOTIDE SEQUENCE</scope>
    <source>
        <strain evidence="6">SW4</strain>
    </source>
</reference>
<keyword evidence="4" id="KW-1133">Transmembrane helix</keyword>
<evidence type="ECO:0000256" key="3">
    <source>
        <dbReference type="ARBA" id="ARBA00023163"/>
    </source>
</evidence>
<dbReference type="InterPro" id="IPR009057">
    <property type="entry name" value="Homeodomain-like_sf"/>
</dbReference>
<gene>
    <name evidence="6" type="ORF">ABGB03_01640</name>
</gene>
<feature type="transmembrane region" description="Helical" evidence="4">
    <location>
        <begin position="170"/>
        <end position="191"/>
    </location>
</feature>
<dbReference type="PANTHER" id="PTHR43280:SF29">
    <property type="entry name" value="ARAC-FAMILY TRANSCRIPTIONAL REGULATOR"/>
    <property type="match status" value="1"/>
</dbReference>
<keyword evidence="1" id="KW-0805">Transcription regulation</keyword>
<evidence type="ECO:0000259" key="5">
    <source>
        <dbReference type="PROSITE" id="PS01124"/>
    </source>
</evidence>
<name>A0AAU7BU63_9FLAO</name>
<evidence type="ECO:0000313" key="6">
    <source>
        <dbReference type="EMBL" id="XBG61621.1"/>
    </source>
</evidence>
<evidence type="ECO:0000256" key="4">
    <source>
        <dbReference type="SAM" id="Phobius"/>
    </source>
</evidence>
<dbReference type="SUPFAM" id="SSF46689">
    <property type="entry name" value="Homeodomain-like"/>
    <property type="match status" value="1"/>
</dbReference>
<dbReference type="GO" id="GO:0003700">
    <property type="term" value="F:DNA-binding transcription factor activity"/>
    <property type="evidence" value="ECO:0007669"/>
    <property type="project" value="InterPro"/>
</dbReference>
<sequence length="352" mass="41683">MQIFLFFQALLTLFIAGGIFFKENSYKNKTLSLYFLLLSFEILYFLYGTSEIGKLYPEFYGRLFYFSIGVLYGPLLYFHFKSIIGQKQQFILKDLWHLLPLLVLNVFMFDVITLSNEERIAYIENIDNFNNCIIYLNYFRDLHQIIYAFLLFRIVWLFKDRINVNEKFHLGGISIMYIITTVLITSLTFFANSFRDFSLYYIISISFVCVLGYVLFKDPNFFKAIKEKYKGARLNIEEMKTIQSKIKNELIREKIFLNNNLTLDELSLKLKVKPHHISQTLSELVKENFNDYINKHRVEHSKSLLINPSHSNYKIEAIAFDSGFNNKVTFYKAFSKFADTTPSKFRKARSKK</sequence>
<feature type="transmembrane region" description="Helical" evidence="4">
    <location>
        <begin position="197"/>
        <end position="216"/>
    </location>
</feature>
<feature type="transmembrane region" description="Helical" evidence="4">
    <location>
        <begin position="59"/>
        <end position="78"/>
    </location>
</feature>
<keyword evidence="2" id="KW-0238">DNA-binding</keyword>
<protein>
    <submittedName>
        <fullName evidence="6">Helix-turn-helix domain-containing protein</fullName>
    </submittedName>
</protein>
<dbReference type="Gene3D" id="1.10.10.60">
    <property type="entry name" value="Homeodomain-like"/>
    <property type="match status" value="2"/>
</dbReference>
<feature type="domain" description="HTH araC/xylS-type" evidence="5">
    <location>
        <begin position="240"/>
        <end position="348"/>
    </location>
</feature>
<dbReference type="Pfam" id="PF12833">
    <property type="entry name" value="HTH_18"/>
    <property type="match status" value="1"/>
</dbReference>